<dbReference type="RefSeq" id="XP_056555694.1">
    <property type="nucleotide sequence ID" value="XM_056700281.1"/>
</dbReference>
<dbReference type="GO" id="GO:0016998">
    <property type="term" value="P:cell wall macromolecule catabolic process"/>
    <property type="evidence" value="ECO:0007669"/>
    <property type="project" value="InterPro"/>
</dbReference>
<keyword evidence="2" id="KW-0378">Hydrolase</keyword>
<dbReference type="GO" id="GO:0016052">
    <property type="term" value="P:carbohydrate catabolic process"/>
    <property type="evidence" value="ECO:0007669"/>
    <property type="project" value="TreeGrafter"/>
</dbReference>
<dbReference type="InterPro" id="IPR017853">
    <property type="entry name" value="GH"/>
</dbReference>
<dbReference type="EMBL" id="JAPZBS010000005">
    <property type="protein sequence ID" value="KAJ5371260.1"/>
    <property type="molecule type" value="Genomic_DNA"/>
</dbReference>
<reference evidence="2" key="2">
    <citation type="journal article" date="2023" name="IMA Fungus">
        <title>Comparative genomic study of the Penicillium genus elucidates a diverse pangenome and 15 lateral gene transfer events.</title>
        <authorList>
            <person name="Petersen C."/>
            <person name="Sorensen T."/>
            <person name="Nielsen M.R."/>
            <person name="Sondergaard T.E."/>
            <person name="Sorensen J.L."/>
            <person name="Fitzpatrick D.A."/>
            <person name="Frisvad J.C."/>
            <person name="Nielsen K.L."/>
        </authorList>
    </citation>
    <scope>NUCLEOTIDE SEQUENCE</scope>
    <source>
        <strain evidence="2">IBT 29864</strain>
    </source>
</reference>
<dbReference type="AlphaFoldDB" id="A0A9W9V9F0"/>
<accession>A0A9W9V9F0</accession>
<evidence type="ECO:0000313" key="2">
    <source>
        <dbReference type="EMBL" id="KAJ5371260.1"/>
    </source>
</evidence>
<dbReference type="Pfam" id="PF01183">
    <property type="entry name" value="Glyco_hydro_25"/>
    <property type="match status" value="1"/>
</dbReference>
<dbReference type="PROSITE" id="PS51904">
    <property type="entry name" value="GLYCOSYL_HYDROL_F25_2"/>
    <property type="match status" value="1"/>
</dbReference>
<dbReference type="InterPro" id="IPR002053">
    <property type="entry name" value="Glyco_hydro_25"/>
</dbReference>
<name>A0A9W9V9F0_9EURO</name>
<proteinExistence type="inferred from homology"/>
<evidence type="ECO:0000313" key="3">
    <source>
        <dbReference type="Proteomes" id="UP001147782"/>
    </source>
</evidence>
<comment type="caution">
    <text evidence="2">The sequence shown here is derived from an EMBL/GenBank/DDBJ whole genome shotgun (WGS) entry which is preliminary data.</text>
</comment>
<dbReference type="Gene3D" id="3.20.20.80">
    <property type="entry name" value="Glycosidases"/>
    <property type="match status" value="1"/>
</dbReference>
<comment type="similarity">
    <text evidence="1">Belongs to the glycosyl hydrolase 25 family.</text>
</comment>
<organism evidence="2 3">
    <name type="scientific">Penicillium cataractarum</name>
    <dbReference type="NCBI Taxonomy" id="2100454"/>
    <lineage>
        <taxon>Eukaryota</taxon>
        <taxon>Fungi</taxon>
        <taxon>Dikarya</taxon>
        <taxon>Ascomycota</taxon>
        <taxon>Pezizomycotina</taxon>
        <taxon>Eurotiomycetes</taxon>
        <taxon>Eurotiomycetidae</taxon>
        <taxon>Eurotiales</taxon>
        <taxon>Aspergillaceae</taxon>
        <taxon>Penicillium</taxon>
    </lineage>
</organism>
<evidence type="ECO:0000256" key="1">
    <source>
        <dbReference type="ARBA" id="ARBA00010646"/>
    </source>
</evidence>
<reference evidence="2" key="1">
    <citation type="submission" date="2022-11" db="EMBL/GenBank/DDBJ databases">
        <authorList>
            <person name="Petersen C."/>
        </authorList>
    </citation>
    <scope>NUCLEOTIDE SEQUENCE</scope>
    <source>
        <strain evidence="2">IBT 29864</strain>
    </source>
</reference>
<dbReference type="PANTHER" id="PTHR34135:SF2">
    <property type="entry name" value="LYSOZYME"/>
    <property type="match status" value="1"/>
</dbReference>
<dbReference type="OrthoDB" id="6590422at2759"/>
<dbReference type="PANTHER" id="PTHR34135">
    <property type="entry name" value="LYSOZYME"/>
    <property type="match status" value="1"/>
</dbReference>
<dbReference type="GO" id="GO:0009253">
    <property type="term" value="P:peptidoglycan catabolic process"/>
    <property type="evidence" value="ECO:0007669"/>
    <property type="project" value="InterPro"/>
</dbReference>
<gene>
    <name evidence="2" type="ORF">N7496_007352</name>
</gene>
<dbReference type="GeneID" id="81439460"/>
<keyword evidence="3" id="KW-1185">Reference proteome</keyword>
<protein>
    <submittedName>
        <fullName evidence="2">Glycoside hydrolase family 25 protein</fullName>
    </submittedName>
</protein>
<sequence length="134" mass="14734">MYFSAWWSADGITLAGALDLENNPRKGADACYGLSPAQMVTWIQDFSDTYVSKTSRYPVIYMTKSWWEQCTGDSVAFGSTNPLWIAHPGTSLAGHLPQGWKTATFWQYALSGSNPGDQDYFIGDSAALKSFARG</sequence>
<dbReference type="SUPFAM" id="SSF51445">
    <property type="entry name" value="(Trans)glycosidases"/>
    <property type="match status" value="1"/>
</dbReference>
<dbReference type="Proteomes" id="UP001147782">
    <property type="component" value="Unassembled WGS sequence"/>
</dbReference>
<dbReference type="GO" id="GO:0003796">
    <property type="term" value="F:lysozyme activity"/>
    <property type="evidence" value="ECO:0007669"/>
    <property type="project" value="InterPro"/>
</dbReference>